<keyword evidence="5" id="KW-0547">Nucleotide-binding</keyword>
<comment type="similarity">
    <text evidence="2">In the central section; belongs to the CRISPR-associated helicase Cas3 family.</text>
</comment>
<dbReference type="GO" id="GO:0005524">
    <property type="term" value="F:ATP binding"/>
    <property type="evidence" value="ECO:0007669"/>
    <property type="project" value="UniProtKB-KW"/>
</dbReference>
<dbReference type="GO" id="GO:0003724">
    <property type="term" value="F:RNA helicase activity"/>
    <property type="evidence" value="ECO:0007669"/>
    <property type="project" value="TreeGrafter"/>
</dbReference>
<sequence>MYNLSEKALNLWGKKNINDDHEELWLPLIVHLIDTKNVINWLYNHWLDQGQRNILCQNFESEEEVQNLVKFVGYIHDIGKATPAFQTKRSYIHDENLDTDLLERLIRAGFNNLDHFASVSAKESPHNIAGEVILEKRGLNKCIGAIIGGHHGKPVKKNFDYDKQYSVWKFNYLQYVQNNLDYKAKAQENWNNVQDELIDYGLNLCDFSSLSDVPKITQAQAVIIEGLVIMADWLASSEYLETDDGKLTLFPLIKMSQSANDVNSEQRFENAIINWKSTDKWEPDLITDGTQNYQKRWHFSPRAVQAKMTKTIDKANDPGMIIVEAPMGIGKTEIALTAVEQLAFKTGRNSLFFGLPTQATANAMFSRVDTWLSNISKDQGLKLPIKLMHGKAQFNSEYESIPHAENVAIDEDDGAVVVNSWFSGKKSILTDFTIGTVDQLLFMALKQKHLALRHLGLSGKIVVIDEVHAYDVYMNSYLKKAIEWLGAYHVPVIALSATLPVERRNELLAAYAKGKYGKKKFNATGDWKDKQSYPLLSILDGNDLKQVDNFDKTEQKTTKVEVKRINFENEELINRINSSINDGGVAGVIVNTVKRAQALARIAGTNLPSDVRILVLHSAFLANERTKIEEKLQSMIGKDGQRPEKLIVIGTQVLEQSLDIDFDVLYTDIAPMDLLLQRAGRMHRHKIKRPENLKTPRLYVMGINDYGDYGDANEYIYQKYLLMKTDHFLPETIVLPDDISDLVQKVYSSDTDDQVENIMDAKDILEIDTKKAKAKAKGFQLAPPARPNKFKDIHGWLDNGKLNVDKDENRAQATVRDIQESIEVILLKHVDDHDYLLDGTDIGDLSEDSRDKIIAQQLIRLPHAVTQDIDQAIKELETITSEYYPNWQTNSVWLRGSLALPLDEKLNCDFNGYRLHYSSKLGLSYEKIES</sequence>
<dbReference type="NCBIfam" id="TIGR01596">
    <property type="entry name" value="cas3_HD"/>
    <property type="match status" value="1"/>
</dbReference>
<feature type="domain" description="HD Cas3-type" evidence="11">
    <location>
        <begin position="21"/>
        <end position="234"/>
    </location>
</feature>
<dbReference type="PANTHER" id="PTHR47963">
    <property type="entry name" value="DEAD-BOX ATP-DEPENDENT RNA HELICASE 47, MITOCHONDRIAL"/>
    <property type="match status" value="1"/>
</dbReference>
<dbReference type="PATRIC" id="fig|1423754.3.peg.1456"/>
<dbReference type="EMBL" id="AZGI01000051">
    <property type="protein sequence ID" value="KRM38175.1"/>
    <property type="molecule type" value="Genomic_DNA"/>
</dbReference>
<dbReference type="SMART" id="SM00490">
    <property type="entry name" value="HELICc"/>
    <property type="match status" value="1"/>
</dbReference>
<dbReference type="CDD" id="cd17930">
    <property type="entry name" value="DEXHc_cas3"/>
    <property type="match status" value="1"/>
</dbReference>
<evidence type="ECO:0000259" key="10">
    <source>
        <dbReference type="PROSITE" id="PS51192"/>
    </source>
</evidence>
<dbReference type="Gene3D" id="1.10.3210.30">
    <property type="match status" value="1"/>
</dbReference>
<organism evidence="12 13">
    <name type="scientific">Lactobacillus hamsteri DSM 5661 = JCM 6256</name>
    <dbReference type="NCBI Taxonomy" id="1423754"/>
    <lineage>
        <taxon>Bacteria</taxon>
        <taxon>Bacillati</taxon>
        <taxon>Bacillota</taxon>
        <taxon>Bacilli</taxon>
        <taxon>Lactobacillales</taxon>
        <taxon>Lactobacillaceae</taxon>
        <taxon>Lactobacillus</taxon>
    </lineage>
</organism>
<keyword evidence="3" id="KW-0540">Nuclease</keyword>
<dbReference type="InterPro" id="IPR001650">
    <property type="entry name" value="Helicase_C-like"/>
</dbReference>
<dbReference type="AlphaFoldDB" id="A0A0R1Y7C0"/>
<dbReference type="GO" id="GO:0046872">
    <property type="term" value="F:metal ion binding"/>
    <property type="evidence" value="ECO:0007669"/>
    <property type="project" value="UniProtKB-KW"/>
</dbReference>
<dbReference type="InterPro" id="IPR014001">
    <property type="entry name" value="Helicase_ATP-bd"/>
</dbReference>
<dbReference type="Pfam" id="PF18019">
    <property type="entry name" value="Cas3_HD"/>
    <property type="match status" value="1"/>
</dbReference>
<keyword evidence="8" id="KW-0067">ATP-binding</keyword>
<dbReference type="SUPFAM" id="SSF52540">
    <property type="entry name" value="P-loop containing nucleoside triphosphate hydrolases"/>
    <property type="match status" value="1"/>
</dbReference>
<evidence type="ECO:0000256" key="8">
    <source>
        <dbReference type="ARBA" id="ARBA00022840"/>
    </source>
</evidence>
<evidence type="ECO:0000256" key="5">
    <source>
        <dbReference type="ARBA" id="ARBA00022741"/>
    </source>
</evidence>
<dbReference type="GO" id="GO:0016787">
    <property type="term" value="F:hydrolase activity"/>
    <property type="evidence" value="ECO:0007669"/>
    <property type="project" value="UniProtKB-KW"/>
</dbReference>
<dbReference type="Pfam" id="PF18395">
    <property type="entry name" value="Cas3_C"/>
    <property type="match status" value="1"/>
</dbReference>
<dbReference type="PROSITE" id="PS51643">
    <property type="entry name" value="HD_CAS3"/>
    <property type="match status" value="1"/>
</dbReference>
<dbReference type="InterPro" id="IPR027417">
    <property type="entry name" value="P-loop_NTPase"/>
</dbReference>
<dbReference type="Pfam" id="PF22590">
    <property type="entry name" value="Cas3-like_C_2"/>
    <property type="match status" value="1"/>
</dbReference>
<evidence type="ECO:0000256" key="6">
    <source>
        <dbReference type="ARBA" id="ARBA00022801"/>
    </source>
</evidence>
<evidence type="ECO:0000313" key="12">
    <source>
        <dbReference type="EMBL" id="KRM38175.1"/>
    </source>
</evidence>
<dbReference type="RefSeq" id="WP_025080870.1">
    <property type="nucleotide sequence ID" value="NZ_AZGI01000051.1"/>
</dbReference>
<dbReference type="Proteomes" id="UP000051223">
    <property type="component" value="Unassembled WGS sequence"/>
</dbReference>
<dbReference type="InterPro" id="IPR038257">
    <property type="entry name" value="CRISPR-assoc_Cas3_HD_sf"/>
</dbReference>
<dbReference type="InterPro" id="IPR006474">
    <property type="entry name" value="Helicase_Cas3_CRISPR-ass_core"/>
</dbReference>
<dbReference type="InterPro" id="IPR041372">
    <property type="entry name" value="Cas3_C"/>
</dbReference>
<dbReference type="STRING" id="1423754.FC39_GL001415"/>
<dbReference type="InterPro" id="IPR006483">
    <property type="entry name" value="CRISPR-assoc_Cas3_HD"/>
</dbReference>
<dbReference type="NCBIfam" id="TIGR01587">
    <property type="entry name" value="cas3_core"/>
    <property type="match status" value="1"/>
</dbReference>
<comment type="similarity">
    <text evidence="1">In the N-terminal section; belongs to the CRISPR-associated nuclease Cas3-HD family.</text>
</comment>
<keyword evidence="9" id="KW-0051">Antiviral defense</keyword>
<evidence type="ECO:0000313" key="13">
    <source>
        <dbReference type="Proteomes" id="UP000051223"/>
    </source>
</evidence>
<evidence type="ECO:0000256" key="7">
    <source>
        <dbReference type="ARBA" id="ARBA00022806"/>
    </source>
</evidence>
<comment type="caution">
    <text evidence="12">The sequence shown here is derived from an EMBL/GenBank/DDBJ whole genome shotgun (WGS) entry which is preliminary data.</text>
</comment>
<gene>
    <name evidence="12" type="ORF">FC39_GL001415</name>
</gene>
<dbReference type="OrthoDB" id="9810236at2"/>
<dbReference type="SMART" id="SM00487">
    <property type="entry name" value="DEXDc"/>
    <property type="match status" value="1"/>
</dbReference>
<dbReference type="InterPro" id="IPR011545">
    <property type="entry name" value="DEAD/DEAH_box_helicase_dom"/>
</dbReference>
<evidence type="ECO:0000256" key="1">
    <source>
        <dbReference type="ARBA" id="ARBA00006847"/>
    </source>
</evidence>
<keyword evidence="13" id="KW-1185">Reference proteome</keyword>
<dbReference type="PANTHER" id="PTHR47963:SF9">
    <property type="entry name" value="CRISPR-ASSOCIATED ENDONUCLEASE_HELICASE CAS3"/>
    <property type="match status" value="1"/>
</dbReference>
<evidence type="ECO:0000256" key="9">
    <source>
        <dbReference type="ARBA" id="ARBA00023118"/>
    </source>
</evidence>
<dbReference type="Pfam" id="PF00270">
    <property type="entry name" value="DEAD"/>
    <property type="match status" value="1"/>
</dbReference>
<dbReference type="InterPro" id="IPR054712">
    <property type="entry name" value="Cas3-like_dom"/>
</dbReference>
<accession>A0A0R1Y7C0</accession>
<dbReference type="CDD" id="cd09641">
    <property type="entry name" value="Cas3''_I"/>
    <property type="match status" value="1"/>
</dbReference>
<evidence type="ECO:0000256" key="3">
    <source>
        <dbReference type="ARBA" id="ARBA00022722"/>
    </source>
</evidence>
<dbReference type="eggNOG" id="COG1203">
    <property type="taxonomic scope" value="Bacteria"/>
</dbReference>
<keyword evidence="7" id="KW-0347">Helicase</keyword>
<evidence type="ECO:0000256" key="2">
    <source>
        <dbReference type="ARBA" id="ARBA00009046"/>
    </source>
</evidence>
<proteinExistence type="inferred from homology"/>
<protein>
    <submittedName>
        <fullName evidence="12">CRISPR-associated helicase, cas3</fullName>
    </submittedName>
</protein>
<feature type="domain" description="Helicase ATP-binding" evidence="10">
    <location>
        <begin position="312"/>
        <end position="517"/>
    </location>
</feature>
<name>A0A0R1Y7C0_9LACO</name>
<dbReference type="GO" id="GO:0003723">
    <property type="term" value="F:RNA binding"/>
    <property type="evidence" value="ECO:0007669"/>
    <property type="project" value="TreeGrafter"/>
</dbReference>
<dbReference type="Gene3D" id="3.40.50.300">
    <property type="entry name" value="P-loop containing nucleotide triphosphate hydrolases"/>
    <property type="match status" value="2"/>
</dbReference>
<dbReference type="GO" id="GO:0051607">
    <property type="term" value="P:defense response to virus"/>
    <property type="evidence" value="ECO:0007669"/>
    <property type="project" value="UniProtKB-KW"/>
</dbReference>
<dbReference type="InterPro" id="IPR050547">
    <property type="entry name" value="DEAD_box_RNA_helicases"/>
</dbReference>
<dbReference type="PROSITE" id="PS51192">
    <property type="entry name" value="HELICASE_ATP_BIND_1"/>
    <property type="match status" value="1"/>
</dbReference>
<evidence type="ECO:0000256" key="4">
    <source>
        <dbReference type="ARBA" id="ARBA00022723"/>
    </source>
</evidence>
<keyword evidence="4" id="KW-0479">Metal-binding</keyword>
<reference evidence="12 13" key="1">
    <citation type="journal article" date="2015" name="Genome Announc.">
        <title>Expanding the biotechnology potential of lactobacilli through comparative genomics of 213 strains and associated genera.</title>
        <authorList>
            <person name="Sun Z."/>
            <person name="Harris H.M."/>
            <person name="McCann A."/>
            <person name="Guo C."/>
            <person name="Argimon S."/>
            <person name="Zhang W."/>
            <person name="Yang X."/>
            <person name="Jeffery I.B."/>
            <person name="Cooney J.C."/>
            <person name="Kagawa T.F."/>
            <person name="Liu W."/>
            <person name="Song Y."/>
            <person name="Salvetti E."/>
            <person name="Wrobel A."/>
            <person name="Rasinkangas P."/>
            <person name="Parkhill J."/>
            <person name="Rea M.C."/>
            <person name="O'Sullivan O."/>
            <person name="Ritari J."/>
            <person name="Douillard F.P."/>
            <person name="Paul Ross R."/>
            <person name="Yang R."/>
            <person name="Briner A.E."/>
            <person name="Felis G.E."/>
            <person name="de Vos W.M."/>
            <person name="Barrangou R."/>
            <person name="Klaenhammer T.R."/>
            <person name="Caufield P.W."/>
            <person name="Cui Y."/>
            <person name="Zhang H."/>
            <person name="O'Toole P.W."/>
        </authorList>
    </citation>
    <scope>NUCLEOTIDE SEQUENCE [LARGE SCALE GENOMIC DNA]</scope>
    <source>
        <strain evidence="12 13">DSM 5661</strain>
    </source>
</reference>
<dbReference type="GO" id="GO:0004518">
    <property type="term" value="F:nuclease activity"/>
    <property type="evidence" value="ECO:0007669"/>
    <property type="project" value="UniProtKB-KW"/>
</dbReference>
<keyword evidence="6" id="KW-0378">Hydrolase</keyword>
<evidence type="ECO:0000259" key="11">
    <source>
        <dbReference type="PROSITE" id="PS51643"/>
    </source>
</evidence>